<evidence type="ECO:0000313" key="10">
    <source>
        <dbReference type="Proteomes" id="UP000184342"/>
    </source>
</evidence>
<keyword evidence="4 7" id="KW-0812">Transmembrane</keyword>
<dbReference type="SUPFAM" id="SSF103473">
    <property type="entry name" value="MFS general substrate transporter"/>
    <property type="match status" value="1"/>
</dbReference>
<dbReference type="GO" id="GO:0022857">
    <property type="term" value="F:transmembrane transporter activity"/>
    <property type="evidence" value="ECO:0007669"/>
    <property type="project" value="InterPro"/>
</dbReference>
<feature type="transmembrane region" description="Helical" evidence="7">
    <location>
        <begin position="165"/>
        <end position="188"/>
    </location>
</feature>
<dbReference type="STRING" id="1122934.SAMN02745691_02123"/>
<dbReference type="InterPro" id="IPR004638">
    <property type="entry name" value="EmrB-like"/>
</dbReference>
<feature type="transmembrane region" description="Helical" evidence="7">
    <location>
        <begin position="440"/>
        <end position="462"/>
    </location>
</feature>
<feature type="transmembrane region" description="Helical" evidence="7">
    <location>
        <begin position="330"/>
        <end position="349"/>
    </location>
</feature>
<keyword evidence="5 7" id="KW-1133">Transmembrane helix</keyword>
<keyword evidence="10" id="KW-1185">Reference proteome</keyword>
<evidence type="ECO:0000256" key="2">
    <source>
        <dbReference type="ARBA" id="ARBA00022448"/>
    </source>
</evidence>
<evidence type="ECO:0000256" key="6">
    <source>
        <dbReference type="ARBA" id="ARBA00023136"/>
    </source>
</evidence>
<feature type="transmembrane region" description="Helical" evidence="7">
    <location>
        <begin position="355"/>
        <end position="373"/>
    </location>
</feature>
<name>A0A1M6K4X9_9FIRM</name>
<dbReference type="PANTHER" id="PTHR42718">
    <property type="entry name" value="MAJOR FACILITATOR SUPERFAMILY MULTIDRUG TRANSPORTER MFSC"/>
    <property type="match status" value="1"/>
</dbReference>
<feature type="transmembrane region" description="Helical" evidence="7">
    <location>
        <begin position="108"/>
        <end position="129"/>
    </location>
</feature>
<reference evidence="9 10" key="1">
    <citation type="submission" date="2016-11" db="EMBL/GenBank/DDBJ databases">
        <authorList>
            <person name="Jaros S."/>
            <person name="Januszkiewicz K."/>
            <person name="Wedrychowicz H."/>
        </authorList>
    </citation>
    <scope>NUCLEOTIDE SEQUENCE [LARGE SCALE GENOMIC DNA]</scope>
    <source>
        <strain evidence="9 10">DSM 15970</strain>
    </source>
</reference>
<accession>A0A1M6K4X9</accession>
<feature type="transmembrane region" description="Helical" evidence="7">
    <location>
        <begin position="296"/>
        <end position="318"/>
    </location>
</feature>
<feature type="transmembrane region" description="Helical" evidence="7">
    <location>
        <begin position="136"/>
        <end position="159"/>
    </location>
</feature>
<dbReference type="InterPro" id="IPR011701">
    <property type="entry name" value="MFS"/>
</dbReference>
<dbReference type="AlphaFoldDB" id="A0A1M6K4X9"/>
<dbReference type="NCBIfam" id="TIGR00711">
    <property type="entry name" value="efflux_EmrB"/>
    <property type="match status" value="1"/>
</dbReference>
<dbReference type="InterPro" id="IPR036259">
    <property type="entry name" value="MFS_trans_sf"/>
</dbReference>
<sequence length="481" mass="50928">MKTVTKKINTSAIIAVLVFSGLIATLTETILNVALSPLMEEMRVTPGTIQWIITAYMIVVAIFVPITAFLMQTFRTKQLFLSAMTILLVGNIAAVFSGTFELLLISRILQAAGTGIIIPLMMTTVLTVAPPEKRGAVMGLCGAALTLGPALGPTIAGIVLQSYSWHVLFVILIVLIVLSMISGAAFLVNVSNVTKPKMDILSIVLSTIGFGGFIYGISSISGTGDMKVIATIFIIGLLCLILFCRRQLSLKEPMLNIRVFKYPVFTIGTVLVMLSMMAIFTMAVMLPMFLQGALGANPFVAAMTLLPATLISAAATPFAGKALDRFGPKVLLPVGFAVILVPLFILSRANVDTSIMTIIILFIIVDIGIALTMSPSQTTALTPLPKKEYPHGVAILNTLQQLSAAIGAALFIGIMSASQLKALTAQAPAPVANAAGFSDAVLVLSGFVLAGIVLSLCLAFFLKKRSLSKDTLTVDAEIFEK</sequence>
<dbReference type="PROSITE" id="PS50850">
    <property type="entry name" value="MFS"/>
    <property type="match status" value="1"/>
</dbReference>
<feature type="transmembrane region" description="Helical" evidence="7">
    <location>
        <begin position="226"/>
        <end position="244"/>
    </location>
</feature>
<feature type="transmembrane region" description="Helical" evidence="7">
    <location>
        <begin position="12"/>
        <end position="31"/>
    </location>
</feature>
<feature type="transmembrane region" description="Helical" evidence="7">
    <location>
        <begin position="200"/>
        <end position="220"/>
    </location>
</feature>
<evidence type="ECO:0000256" key="7">
    <source>
        <dbReference type="SAM" id="Phobius"/>
    </source>
</evidence>
<dbReference type="PRINTS" id="PR01036">
    <property type="entry name" value="TCRTETB"/>
</dbReference>
<dbReference type="GO" id="GO:0005886">
    <property type="term" value="C:plasma membrane"/>
    <property type="evidence" value="ECO:0007669"/>
    <property type="project" value="UniProtKB-SubCell"/>
</dbReference>
<feature type="transmembrane region" description="Helical" evidence="7">
    <location>
        <begin position="51"/>
        <end position="71"/>
    </location>
</feature>
<dbReference type="Gene3D" id="1.20.1720.10">
    <property type="entry name" value="Multidrug resistance protein D"/>
    <property type="match status" value="1"/>
</dbReference>
<evidence type="ECO:0000256" key="4">
    <source>
        <dbReference type="ARBA" id="ARBA00022692"/>
    </source>
</evidence>
<dbReference type="PANTHER" id="PTHR42718:SF43">
    <property type="entry name" value="LINCOMYCIN RESISTANCE PROTEIN LMRB"/>
    <property type="match status" value="1"/>
</dbReference>
<dbReference type="RefSeq" id="WP_073994385.1">
    <property type="nucleotide sequence ID" value="NZ_FQYT01000025.1"/>
</dbReference>
<feature type="transmembrane region" description="Helical" evidence="7">
    <location>
        <begin position="394"/>
        <end position="420"/>
    </location>
</feature>
<dbReference type="EMBL" id="FQYT01000025">
    <property type="protein sequence ID" value="SHJ53967.1"/>
    <property type="molecule type" value="Genomic_DNA"/>
</dbReference>
<comment type="subcellular location">
    <subcellularLocation>
        <location evidence="1">Cell membrane</location>
        <topology evidence="1">Multi-pass membrane protein</topology>
    </subcellularLocation>
</comment>
<dbReference type="Proteomes" id="UP000184342">
    <property type="component" value="Unassembled WGS sequence"/>
</dbReference>
<evidence type="ECO:0000259" key="8">
    <source>
        <dbReference type="PROSITE" id="PS50850"/>
    </source>
</evidence>
<organism evidence="9 10">
    <name type="scientific">Parasporobacterium paucivorans DSM 15970</name>
    <dbReference type="NCBI Taxonomy" id="1122934"/>
    <lineage>
        <taxon>Bacteria</taxon>
        <taxon>Bacillati</taxon>
        <taxon>Bacillota</taxon>
        <taxon>Clostridia</taxon>
        <taxon>Lachnospirales</taxon>
        <taxon>Lachnospiraceae</taxon>
        <taxon>Parasporobacterium</taxon>
    </lineage>
</organism>
<keyword evidence="2" id="KW-0813">Transport</keyword>
<keyword evidence="6 7" id="KW-0472">Membrane</keyword>
<proteinExistence type="predicted"/>
<feature type="transmembrane region" description="Helical" evidence="7">
    <location>
        <begin position="264"/>
        <end position="290"/>
    </location>
</feature>
<feature type="domain" description="Major facilitator superfamily (MFS) profile" evidence="8">
    <location>
        <begin position="13"/>
        <end position="463"/>
    </location>
</feature>
<evidence type="ECO:0000313" key="9">
    <source>
        <dbReference type="EMBL" id="SHJ53967.1"/>
    </source>
</evidence>
<dbReference type="Gene3D" id="1.20.1250.20">
    <property type="entry name" value="MFS general substrate transporter like domains"/>
    <property type="match status" value="1"/>
</dbReference>
<dbReference type="InterPro" id="IPR020846">
    <property type="entry name" value="MFS_dom"/>
</dbReference>
<evidence type="ECO:0000256" key="5">
    <source>
        <dbReference type="ARBA" id="ARBA00022989"/>
    </source>
</evidence>
<feature type="transmembrane region" description="Helical" evidence="7">
    <location>
        <begin position="78"/>
        <end position="96"/>
    </location>
</feature>
<evidence type="ECO:0000256" key="3">
    <source>
        <dbReference type="ARBA" id="ARBA00022475"/>
    </source>
</evidence>
<dbReference type="OrthoDB" id="102502at2"/>
<gene>
    <name evidence="9" type="ORF">SAMN02745691_02123</name>
</gene>
<dbReference type="Pfam" id="PF07690">
    <property type="entry name" value="MFS_1"/>
    <property type="match status" value="1"/>
</dbReference>
<evidence type="ECO:0000256" key="1">
    <source>
        <dbReference type="ARBA" id="ARBA00004651"/>
    </source>
</evidence>
<protein>
    <submittedName>
        <fullName evidence="9">MFS transporter, DHA2 family, lincomycin resistance protein</fullName>
    </submittedName>
</protein>
<keyword evidence="3" id="KW-1003">Cell membrane</keyword>